<dbReference type="GO" id="GO:0004341">
    <property type="term" value="F:gluconolactonase activity"/>
    <property type="evidence" value="ECO:0007669"/>
    <property type="project" value="TreeGrafter"/>
</dbReference>
<protein>
    <recommendedName>
        <fullName evidence="2">SMP-30/Gluconolactonase/LRE-like region domain-containing protein</fullName>
    </recommendedName>
</protein>
<dbReference type="Pfam" id="PF08450">
    <property type="entry name" value="SGL"/>
    <property type="match status" value="1"/>
</dbReference>
<dbReference type="InterPro" id="IPR005511">
    <property type="entry name" value="SMP-30"/>
</dbReference>
<proteinExistence type="inferred from homology"/>
<dbReference type="SUPFAM" id="SSF63829">
    <property type="entry name" value="Calcium-dependent phosphotriesterase"/>
    <property type="match status" value="1"/>
</dbReference>
<dbReference type="Gene3D" id="2.120.10.30">
    <property type="entry name" value="TolB, C-terminal domain"/>
    <property type="match status" value="1"/>
</dbReference>
<dbReference type="AlphaFoldDB" id="A0A382LWD4"/>
<accession>A0A382LWD4</accession>
<dbReference type="GO" id="GO:0019853">
    <property type="term" value="P:L-ascorbic acid biosynthetic process"/>
    <property type="evidence" value="ECO:0007669"/>
    <property type="project" value="TreeGrafter"/>
</dbReference>
<sequence>MLVKTSKPECVWKTKSTLGEGTLWVKKLNSLFFVDIKKKKILILNLKTNKKKILKLNKEIGFISQIKKNIFILGLKSELRIINLKDLKTLYSIPIESNMPNNRINDGKIDPMGRLWFGTMDNLEKKQSGSLYCLDKNLILHKVDDRYFITNGPAFISKNNFYHTDSRKKTIYKIKINNKFKIVKKNIFIKFNKNQGSPDGMTTDNKNNLWVCHYNGGLISVYDFKGNKIHQIHLPAKNITNCTFGGLHNSELFISTALKGMKKNEIRKLPLSGGLFKVKTNLKGKKT</sequence>
<evidence type="ECO:0000259" key="2">
    <source>
        <dbReference type="Pfam" id="PF08450"/>
    </source>
</evidence>
<dbReference type="EMBL" id="UINC01089597">
    <property type="protein sequence ID" value="SVC40823.1"/>
    <property type="molecule type" value="Genomic_DNA"/>
</dbReference>
<dbReference type="PRINTS" id="PR01790">
    <property type="entry name" value="SMP30FAMILY"/>
</dbReference>
<dbReference type="PANTHER" id="PTHR10907:SF47">
    <property type="entry name" value="REGUCALCIN"/>
    <property type="match status" value="1"/>
</dbReference>
<dbReference type="GO" id="GO:0005509">
    <property type="term" value="F:calcium ion binding"/>
    <property type="evidence" value="ECO:0007669"/>
    <property type="project" value="TreeGrafter"/>
</dbReference>
<comment type="similarity">
    <text evidence="1">Belongs to the SMP-30/CGR1 family.</text>
</comment>
<name>A0A382LWD4_9ZZZZ</name>
<dbReference type="PANTHER" id="PTHR10907">
    <property type="entry name" value="REGUCALCIN"/>
    <property type="match status" value="1"/>
</dbReference>
<evidence type="ECO:0000313" key="3">
    <source>
        <dbReference type="EMBL" id="SVC40823.1"/>
    </source>
</evidence>
<evidence type="ECO:0000256" key="1">
    <source>
        <dbReference type="ARBA" id="ARBA00008853"/>
    </source>
</evidence>
<feature type="domain" description="SMP-30/Gluconolactonase/LRE-like region" evidence="2">
    <location>
        <begin position="18"/>
        <end position="257"/>
    </location>
</feature>
<dbReference type="InterPro" id="IPR011042">
    <property type="entry name" value="6-blade_b-propeller_TolB-like"/>
</dbReference>
<organism evidence="3">
    <name type="scientific">marine metagenome</name>
    <dbReference type="NCBI Taxonomy" id="408172"/>
    <lineage>
        <taxon>unclassified sequences</taxon>
        <taxon>metagenomes</taxon>
        <taxon>ecological metagenomes</taxon>
    </lineage>
</organism>
<feature type="non-terminal residue" evidence="3">
    <location>
        <position position="287"/>
    </location>
</feature>
<gene>
    <name evidence="3" type="ORF">METZ01_LOCUS293677</name>
</gene>
<dbReference type="InterPro" id="IPR013658">
    <property type="entry name" value="SGL"/>
</dbReference>
<reference evidence="3" key="1">
    <citation type="submission" date="2018-05" db="EMBL/GenBank/DDBJ databases">
        <authorList>
            <person name="Lanie J.A."/>
            <person name="Ng W.-L."/>
            <person name="Kazmierczak K.M."/>
            <person name="Andrzejewski T.M."/>
            <person name="Davidsen T.M."/>
            <person name="Wayne K.J."/>
            <person name="Tettelin H."/>
            <person name="Glass J.I."/>
            <person name="Rusch D."/>
            <person name="Podicherti R."/>
            <person name="Tsui H.-C.T."/>
            <person name="Winkler M.E."/>
        </authorList>
    </citation>
    <scope>NUCLEOTIDE SEQUENCE</scope>
</reference>